<dbReference type="InterPro" id="IPR016185">
    <property type="entry name" value="PreATP-grasp_dom_sf"/>
</dbReference>
<comment type="caution">
    <text evidence="3">The sequence shown here is derived from an EMBL/GenBank/DDBJ whole genome shotgun (WGS) entry which is preliminary data.</text>
</comment>
<name>A0A5J4Z039_PORPP</name>
<dbReference type="GO" id="GO:0009113">
    <property type="term" value="P:purine nucleobase biosynthetic process"/>
    <property type="evidence" value="ECO:0007669"/>
    <property type="project" value="InterPro"/>
</dbReference>
<sequence length="290" mass="31172">MAFVGCVPSTIRAGERKACVPDGAVRLKDAAEGIRATRRRRVSQVHCRAAGSDVGADPDTGTADTPKVSARPERKTNWEDENEINQYAIGAEDRTPWGYTTWALDEAGRPLLRVLVLGAGEQENALVSEVKNTPCVGGVYCCAPPASAGDASAVTAANLSNEAVLACESSLDKVQQLVQFFHIDVVIAGPSGAFGDALEAQVQDVCERQEREFIPSSKAAQILSGEAGLQKLLEEHMRLTMRKVKWEIGELEAKNLVVKKGPFFNRLARILSDSKEDDATDSSETADNST</sequence>
<evidence type="ECO:0000259" key="2">
    <source>
        <dbReference type="Pfam" id="PF02844"/>
    </source>
</evidence>
<accession>A0A5J4Z039</accession>
<dbReference type="SUPFAM" id="SSF52440">
    <property type="entry name" value="PreATP-grasp domain"/>
    <property type="match status" value="1"/>
</dbReference>
<dbReference type="InterPro" id="IPR020562">
    <property type="entry name" value="PRibGlycinamide_synth_N"/>
</dbReference>
<reference evidence="4" key="1">
    <citation type="journal article" date="2019" name="Nat. Commun.">
        <title>Expansion of phycobilisome linker gene families in mesophilic red algae.</title>
        <authorList>
            <person name="Lee J."/>
            <person name="Kim D."/>
            <person name="Bhattacharya D."/>
            <person name="Yoon H.S."/>
        </authorList>
    </citation>
    <scope>NUCLEOTIDE SEQUENCE [LARGE SCALE GENOMIC DNA]</scope>
    <source>
        <strain evidence="4">CCMP 1328</strain>
    </source>
</reference>
<feature type="domain" description="Phosphoribosylglycinamide synthetase N-terminal" evidence="2">
    <location>
        <begin position="113"/>
        <end position="222"/>
    </location>
</feature>
<organism evidence="3 4">
    <name type="scientific">Porphyridium purpureum</name>
    <name type="common">Red alga</name>
    <name type="synonym">Porphyridium cruentum</name>
    <dbReference type="NCBI Taxonomy" id="35688"/>
    <lineage>
        <taxon>Eukaryota</taxon>
        <taxon>Rhodophyta</taxon>
        <taxon>Bangiophyceae</taxon>
        <taxon>Porphyridiales</taxon>
        <taxon>Porphyridiaceae</taxon>
        <taxon>Porphyridium</taxon>
    </lineage>
</organism>
<gene>
    <name evidence="3" type="ORF">FVE85_0968</name>
</gene>
<keyword evidence="4" id="KW-1185">Reference proteome</keyword>
<feature type="region of interest" description="Disordered" evidence="1">
    <location>
        <begin position="49"/>
        <end position="70"/>
    </location>
</feature>
<proteinExistence type="predicted"/>
<evidence type="ECO:0000313" key="3">
    <source>
        <dbReference type="EMBL" id="KAA8497239.1"/>
    </source>
</evidence>
<dbReference type="AlphaFoldDB" id="A0A5J4Z039"/>
<dbReference type="Gene3D" id="3.40.50.20">
    <property type="match status" value="1"/>
</dbReference>
<dbReference type="EMBL" id="VRMN01000002">
    <property type="protein sequence ID" value="KAA8497239.1"/>
    <property type="molecule type" value="Genomic_DNA"/>
</dbReference>
<protein>
    <recommendedName>
        <fullName evidence="2">Phosphoribosylglycinamide synthetase N-terminal domain-containing protein</fullName>
    </recommendedName>
</protein>
<dbReference type="Pfam" id="PF02844">
    <property type="entry name" value="GARS_N"/>
    <property type="match status" value="1"/>
</dbReference>
<evidence type="ECO:0000256" key="1">
    <source>
        <dbReference type="SAM" id="MobiDB-lite"/>
    </source>
</evidence>
<dbReference type="GO" id="GO:0004637">
    <property type="term" value="F:phosphoribosylamine-glycine ligase activity"/>
    <property type="evidence" value="ECO:0007669"/>
    <property type="project" value="InterPro"/>
</dbReference>
<dbReference type="Proteomes" id="UP000324585">
    <property type="component" value="Unassembled WGS sequence"/>
</dbReference>
<evidence type="ECO:0000313" key="4">
    <source>
        <dbReference type="Proteomes" id="UP000324585"/>
    </source>
</evidence>